<proteinExistence type="predicted"/>
<sequence length="227" mass="25963">MKLKEFKTKFIKLKEEGYIPSKRNGPTGIGYTLESSLEILENNNAKPDIEGAELKAHRTKEKSPITLFTFNNKVWKMPPLEAIKKYGSLDINGRKGLYYTMSLKPNSAGLFLEVTKVAISVRHTSGEIVASWSLQNLANRFIQKIPSLIFVSAHTEERAGKEYFHFYRAQLMKGTSPELLENQFKEENILVDLRLHDKGTSARNHGTGFRIYEHKMPELFKSIEDIV</sequence>
<dbReference type="GO" id="GO:0032259">
    <property type="term" value="P:methylation"/>
    <property type="evidence" value="ECO:0007669"/>
    <property type="project" value="UniProtKB-KW"/>
</dbReference>
<reference evidence="2" key="1">
    <citation type="journal article" date="2016" name="Genome Biol. Evol.">
        <title>Comparison of intracellular "Ca. Endomicrobium trichonymphae" genomovars illuminates the requirement and decay of defense systems against foreign DNA.</title>
        <authorList>
            <person name="Izawa K."/>
            <person name="Kuwahara H."/>
            <person name="Kihara K."/>
            <person name="Yuki M."/>
            <person name="Lo N."/>
            <person name="Ito T."/>
            <person name="Ohkuma M."/>
            <person name="Hongoh Y."/>
        </authorList>
    </citation>
    <scope>NUCLEOTIDE SEQUENCE</scope>
    <source>
        <strain evidence="2">HsTcC-EM16</strain>
    </source>
</reference>
<dbReference type="InterPro" id="IPR043004">
    <property type="entry name" value="MvaI_BcnI_cat"/>
</dbReference>
<dbReference type="GO" id="GO:0008168">
    <property type="term" value="F:methyltransferase activity"/>
    <property type="evidence" value="ECO:0007669"/>
    <property type="project" value="UniProtKB-KW"/>
</dbReference>
<evidence type="ECO:0000259" key="1">
    <source>
        <dbReference type="Pfam" id="PF15515"/>
    </source>
</evidence>
<keyword evidence="2" id="KW-0489">Methyltransferase</keyword>
<dbReference type="Gene3D" id="3.30.70.3570">
    <property type="entry name" value="MvaI/BcnI restriction endonuclease, recognition domain"/>
    <property type="match status" value="1"/>
</dbReference>
<accession>A0A1C9ZZ14</accession>
<feature type="domain" description="MvaI/BcnI restriction endonuclease" evidence="1">
    <location>
        <begin position="8"/>
        <end position="220"/>
    </location>
</feature>
<evidence type="ECO:0000313" key="2">
    <source>
        <dbReference type="EMBL" id="BAV59391.1"/>
    </source>
</evidence>
<dbReference type="Pfam" id="PF15515">
    <property type="entry name" value="MvaI_BcnI"/>
    <property type="match status" value="1"/>
</dbReference>
<dbReference type="REBASE" id="251351">
    <property type="entry name" value="EtrORFKP"/>
</dbReference>
<dbReference type="InterPro" id="IPR043005">
    <property type="entry name" value="MvaI_BcnI_rec"/>
</dbReference>
<protein>
    <submittedName>
        <fullName evidence="2">Type II modification methylase</fullName>
    </submittedName>
</protein>
<keyword evidence="2" id="KW-0808">Transferase</keyword>
<organism evidence="2">
    <name type="scientific">Endomicrobium trichonymphae</name>
    <dbReference type="NCBI Taxonomy" id="1408204"/>
    <lineage>
        <taxon>Bacteria</taxon>
        <taxon>Pseudomonadati</taxon>
        <taxon>Elusimicrobiota</taxon>
        <taxon>Endomicrobiia</taxon>
        <taxon>Endomicrobiales</taxon>
        <taxon>Endomicrobiaceae</taxon>
        <taxon>Candidatus Endomicrobiellum</taxon>
    </lineage>
</organism>
<dbReference type="InterPro" id="IPR029127">
    <property type="entry name" value="MvaI_BcnI"/>
</dbReference>
<dbReference type="CDD" id="cd22344">
    <property type="entry name" value="PDDEXK_nuclease"/>
    <property type="match status" value="1"/>
</dbReference>
<dbReference type="Gene3D" id="3.40.210.20">
    <property type="entry name" value="MvaI/BcnI restriction endonuclease, catalytic domain"/>
    <property type="match status" value="1"/>
</dbReference>
<dbReference type="EMBL" id="LC153645">
    <property type="protein sequence ID" value="BAV59391.1"/>
    <property type="molecule type" value="Genomic_DNA"/>
</dbReference>
<dbReference type="AlphaFoldDB" id="A0A1C9ZZ14"/>
<name>A0A1C9ZZ14_ENDTX</name>